<dbReference type="STRING" id="7102.A0A2A4JJK7"/>
<evidence type="ECO:0000256" key="1">
    <source>
        <dbReference type="SAM" id="MobiDB-lite"/>
    </source>
</evidence>
<feature type="compositionally biased region" description="Basic and acidic residues" evidence="1">
    <location>
        <begin position="82"/>
        <end position="94"/>
    </location>
</feature>
<feature type="region of interest" description="Disordered" evidence="1">
    <location>
        <begin position="20"/>
        <end position="55"/>
    </location>
</feature>
<feature type="domain" description="Epg5-like central TPR repeats" evidence="2">
    <location>
        <begin position="412"/>
        <end position="773"/>
    </location>
</feature>
<dbReference type="Pfam" id="PF26103">
    <property type="entry name" value="TPR_Epg5"/>
    <property type="match status" value="1"/>
</dbReference>
<gene>
    <name evidence="3" type="ORF">B5V51_959</name>
</gene>
<sequence length="1999" mass="215096">MKKSRTLAQIKRRLLDTITYHHNEGETLKNEHKSIDTGETQSIQRAERASPASTDDSLLPALSIIDLTGESSGSSDSDENADDSRSEKEASPNREAIEAKRNIFNLITYHAAAEKMLNEYLSWLEEGEKVRAPPHFADIARYIPEHALEAAWKRAVPRPLPSIEMESFPLPTSPPPPDTTPPQTPFHIAVDNILKIKDHSRRRRKRTIIKSPVEDVDFRDARTLLSLVDKHLKDIERLAHDWCTEVSRVSALDNKLWELVSVLRVRRALPPVRKSCANKCKPITIYIPEQEWCISVDAERGIKENRHSARATLRRLARARPHAAKTAAALHTIARRTCNSEAGVRVVERAWRCAGAPTTGACAPAATLLTALTTDLAERWICHDGRLCADLLSAWGKRASSVLQQTLCGALLAPRRLAPGDWHKVYTALLASSLPSHAVFSYLSKFEMSRWSETADATQRRDMLEALIHAVQRWGPTPAPEHTMLVELLGVHSAVLVDSRELCAHIVRCMTAAINNTLPPAHWTHVVRAVETKASGVPFDQLGHAIRSLGVSWWEARTGMSGARGTSHAAHAPHVARLLHALQRAAVAAARALSYEPERAMSRRELGHVTRSLGVSWWEARTGMSGARGTSHAAHAPHVARLLHALQRAAVAAARALSYEPERVAWYAWAALQESWGPWVSPHPAAAPLLPSTGDHEQYTPMLRHFVDNVHQVMLDCPGTEVPLLQQIFEWSVQTYLSVQGSVTAPSMPGTAAQESRVQASAMLAELAKLPWSEHQWFFGKCLQQALQMSNSSDRELTTWCCNAWRGTLADTLLRGCDSTQIAPRLAELLYLFTGTLLPHSQQILDEACKLPWSRLPEPALDEALDRFYMLHHNPAVPYHDLPQFRLILVACSLCVCDTSAVRSVGTCRAARARGVSQWVRGACAPTLATHVPAHTVHVLGTVTELGMLCVCDTSAVRSVGTCRAARARGVSQWVRGACAPTLATHVPAHTVHVLGTVTELGMLCVCDTSAVRSVGTCRAARARGVSQWVRGACAPTLATHVPAHTVHVLGTVTELGMLCVCDTSAVRSVGTCRAARARGVSQWVRGACAPTLATHVPAHTVHVLGTVTELGMLCVCDTSAVRSVGTCRAARARGVSQWVRGACAPTLATHVPAHTVHVLGTVTELGMLCVCDTSAVRSVGTCRAARARGVSQWVRGACAPTLATHVPAHTVHVLGTVTELGMLCVCDTSAVRSVGTCRAARARGVSQWVRGACAPTLATHVPAHTVHVLGTVTELGMLCVCDTSAVRSVGTCRAARARGVSQWVRGACAPTLATHVPAHTVHVLGTVTELGMLCVCDTSAVRSVGTCRAARARGVSQWVRGACAPTLATHVPAHTVHVLGTVTELGMLCVCDTSAVRSVGTCRAARARGVSQWVRGACAPTLATHVPAHTVHVLGTVTELGMLCVCDTSAVRSVGTCRAARARGVSQWVRGACAPTLATHVPAHTVHVLGTVTELGMLCVCDTSAVRSVGTCRAARARGVSQWVRGACAPTLATHVPAHTVHVLGTVTELGMLCVCDTSAVRSVGTCRAARARGVSQWVRGACAPTLATHVPAHTVHVLGTVTELGMLCVCDTSAVRSVGTCRAARARGVSQWVRGACAPTLATHVPAHTVHVLGTVTELGMLCVCDTSAVRSVGTCRAARARGVSQWVRGACAPTLATHVPAHTVHVLGTVTELAVYLDETQGEIEELLSRAVVIMCIEPAAAAALPVWVTWVTDGPIRLVRACVSAVAALTVFEYFATLAEAAVRALLLCNEPYGWREVSHRWSSCPWREAHTLAQRGRVHAAYACALTHPHDAAAVRATLAALLTADIHFPDNEPIIAVWICYACRMAVTHSAQSGQSDASRECGAAARALLARWAEQPRRSILRVVTMHADTDKPTALHRVLCRYALCILTPDESTRRAYESACAATLGANNDVTSWAGSPQLNKLVRLACRLWPKHEKYFQCEMEMAPDVVSV</sequence>
<name>A0A2A4JJK7_HELVI</name>
<evidence type="ECO:0000259" key="2">
    <source>
        <dbReference type="Pfam" id="PF26103"/>
    </source>
</evidence>
<dbReference type="InterPro" id="IPR059030">
    <property type="entry name" value="TPR_Epg5_mid"/>
</dbReference>
<feature type="compositionally biased region" description="Basic and acidic residues" evidence="1">
    <location>
        <begin position="20"/>
        <end position="36"/>
    </location>
</feature>
<feature type="region of interest" description="Disordered" evidence="1">
    <location>
        <begin position="68"/>
        <end position="94"/>
    </location>
</feature>
<evidence type="ECO:0000313" key="3">
    <source>
        <dbReference type="EMBL" id="PCG72275.1"/>
    </source>
</evidence>
<dbReference type="EMBL" id="NWSH01001169">
    <property type="protein sequence ID" value="PCG72275.1"/>
    <property type="molecule type" value="Genomic_DNA"/>
</dbReference>
<protein>
    <recommendedName>
        <fullName evidence="2">Epg5-like central TPR repeats domain-containing protein</fullName>
    </recommendedName>
</protein>
<reference evidence="3" key="1">
    <citation type="submission" date="2017-09" db="EMBL/GenBank/DDBJ databases">
        <title>Contemporary evolution of a Lepidopteran species, Heliothis virescens, in response to modern agricultural practices.</title>
        <authorList>
            <person name="Fritz M.L."/>
            <person name="Deyonke A.M."/>
            <person name="Papanicolaou A."/>
            <person name="Micinski S."/>
            <person name="Westbrook J."/>
            <person name="Gould F."/>
        </authorList>
    </citation>
    <scope>NUCLEOTIDE SEQUENCE [LARGE SCALE GENOMIC DNA]</scope>
    <source>
        <strain evidence="3">HvINT-</strain>
        <tissue evidence="3">Whole body</tissue>
    </source>
</reference>
<accession>A0A2A4JJK7</accession>
<proteinExistence type="predicted"/>
<organism evidence="3">
    <name type="scientific">Heliothis virescens</name>
    <name type="common">Tobacco budworm moth</name>
    <dbReference type="NCBI Taxonomy" id="7102"/>
    <lineage>
        <taxon>Eukaryota</taxon>
        <taxon>Metazoa</taxon>
        <taxon>Ecdysozoa</taxon>
        <taxon>Arthropoda</taxon>
        <taxon>Hexapoda</taxon>
        <taxon>Insecta</taxon>
        <taxon>Pterygota</taxon>
        <taxon>Neoptera</taxon>
        <taxon>Endopterygota</taxon>
        <taxon>Lepidoptera</taxon>
        <taxon>Glossata</taxon>
        <taxon>Ditrysia</taxon>
        <taxon>Noctuoidea</taxon>
        <taxon>Noctuidae</taxon>
        <taxon>Heliothinae</taxon>
        <taxon>Heliothis</taxon>
    </lineage>
</organism>
<comment type="caution">
    <text evidence="3">The sequence shown here is derived from an EMBL/GenBank/DDBJ whole genome shotgun (WGS) entry which is preliminary data.</text>
</comment>